<dbReference type="HOGENOM" id="CLU_009921_0_0_1"/>
<name>A0A074VTM9_AURM1</name>
<protein>
    <submittedName>
        <fullName evidence="3">Uncharacterized protein</fullName>
    </submittedName>
</protein>
<gene>
    <name evidence="3" type="ORF">M437DRAFT_83043</name>
</gene>
<feature type="region of interest" description="Disordered" evidence="2">
    <location>
        <begin position="388"/>
        <end position="409"/>
    </location>
</feature>
<feature type="compositionally biased region" description="Low complexity" evidence="2">
    <location>
        <begin position="691"/>
        <end position="708"/>
    </location>
</feature>
<accession>A0A074VTM9</accession>
<feature type="compositionally biased region" description="Polar residues" evidence="2">
    <location>
        <begin position="57"/>
        <end position="78"/>
    </location>
</feature>
<feature type="region of interest" description="Disordered" evidence="2">
    <location>
        <begin position="120"/>
        <end position="166"/>
    </location>
</feature>
<feature type="region of interest" description="Disordered" evidence="2">
    <location>
        <begin position="724"/>
        <end position="743"/>
    </location>
</feature>
<dbReference type="RefSeq" id="XP_040881128.1">
    <property type="nucleotide sequence ID" value="XM_041027865.1"/>
</dbReference>
<evidence type="ECO:0000256" key="2">
    <source>
        <dbReference type="SAM" id="MobiDB-lite"/>
    </source>
</evidence>
<feature type="region of interest" description="Disordered" evidence="2">
    <location>
        <begin position="462"/>
        <end position="530"/>
    </location>
</feature>
<reference evidence="3 4" key="1">
    <citation type="journal article" date="2014" name="BMC Genomics">
        <title>Genome sequencing of four Aureobasidium pullulans varieties: biotechnological potential, stress tolerance, and description of new species.</title>
        <authorList>
            <person name="Gostin Ar C."/>
            <person name="Ohm R.A."/>
            <person name="Kogej T."/>
            <person name="Sonjak S."/>
            <person name="Turk M."/>
            <person name="Zajc J."/>
            <person name="Zalar P."/>
            <person name="Grube M."/>
            <person name="Sun H."/>
            <person name="Han J."/>
            <person name="Sharma A."/>
            <person name="Chiniquy J."/>
            <person name="Ngan C.Y."/>
            <person name="Lipzen A."/>
            <person name="Barry K."/>
            <person name="Grigoriev I.V."/>
            <person name="Gunde-Cimerman N."/>
        </authorList>
    </citation>
    <scope>NUCLEOTIDE SEQUENCE [LARGE SCALE GENOMIC DNA]</scope>
    <source>
        <strain evidence="3 4">CBS 110374</strain>
    </source>
</reference>
<sequence>MASAYPPLDMEEVEQTSSPLAGPGTTRANRRLQLRKNGFRGRVLPNRNITPKRRTSDAWSSPVNQDSTPTSDLPQPESTKTHLGARGRRSSSILQEISNSSLRRKEAQNKHDSVLSVFTDENGDEKPWSFESSPACLPPEAPNLTKSRKKHQRTQSYKSNPDSDQADQHIAYLESELAAYQTQLASLTSPSVAKEKGQKIRLLNQDIRRLQEENSRWEAEFDERVLQVMEQHDGVEYNLRARINTLEVDSDNYLQKVKELQAQLDATRKALDIAEAANVEFEKRLETFAHLLVTSPIKSETPLAQPPFIKESRSTRQKRLSFHRFPTAGSLHQQANMPEQHEVDEQRPHSEGAVQDHFDNAVSDAEWDASKRESFISDASRNSIDFSLFMNQEPPPSSSRTRPNRRMRRFHGGSHLPKPLILSAAQLAPIVATAPAYEPHDSPRAFPFPDVPVAQRRASCHEFSPITGRRRAKTNTDGLDLSSLQPFSAKESPLPLASLEPQEDKTPTPQRTITESLTESAEYPSIGPNLGRNLLEELHAARIDDDAQTTSSGPTPFATLNARPAELLFISHSTSVQRSVSGALRLRHQRSMSEATGLSMYPSSRQASSAYPPTSTPKSNSIVDKVRQLLRQPFKIARRCVARAHQAFLLSRTLNRFQWMLLHALLGPMATRRLMACSLHENTILMQAPYRTNTSTSRSSSASSSTSSRTRDDEGFEADFEDVELSPCPPLRQPRRRVSPSSSSSACVFETRLKRHDDRIQKRRTRSKTEERDNAPMLSRHSPWLWIRFSLTLAFAIAAAVKEGPGALMMECEGDGEGARKCGCLKCLGREMRECRD</sequence>
<evidence type="ECO:0000313" key="4">
    <source>
        <dbReference type="Proteomes" id="UP000030672"/>
    </source>
</evidence>
<organism evidence="3 4">
    <name type="scientific">Aureobasidium melanogenum (strain CBS 110374)</name>
    <name type="common">Aureobasidium pullulans var. melanogenum</name>
    <dbReference type="NCBI Taxonomy" id="1043003"/>
    <lineage>
        <taxon>Eukaryota</taxon>
        <taxon>Fungi</taxon>
        <taxon>Dikarya</taxon>
        <taxon>Ascomycota</taxon>
        <taxon>Pezizomycotina</taxon>
        <taxon>Dothideomycetes</taxon>
        <taxon>Dothideomycetidae</taxon>
        <taxon>Dothideales</taxon>
        <taxon>Saccotheciaceae</taxon>
        <taxon>Aureobasidium</taxon>
    </lineage>
</organism>
<feature type="compositionally biased region" description="Basic and acidic residues" evidence="2">
    <location>
        <begin position="339"/>
        <end position="350"/>
    </location>
</feature>
<dbReference type="AlphaFoldDB" id="A0A074VTM9"/>
<feature type="region of interest" description="Disordered" evidence="2">
    <location>
        <begin position="690"/>
        <end position="716"/>
    </location>
</feature>
<feature type="region of interest" description="Disordered" evidence="2">
    <location>
        <begin position="326"/>
        <end position="350"/>
    </location>
</feature>
<evidence type="ECO:0000256" key="1">
    <source>
        <dbReference type="SAM" id="Coils"/>
    </source>
</evidence>
<feature type="region of interest" description="Disordered" evidence="2">
    <location>
        <begin position="1"/>
        <end position="92"/>
    </location>
</feature>
<feature type="region of interest" description="Disordered" evidence="2">
    <location>
        <begin position="595"/>
        <end position="620"/>
    </location>
</feature>
<feature type="compositionally biased region" description="Polar residues" evidence="2">
    <location>
        <begin position="154"/>
        <end position="163"/>
    </location>
</feature>
<dbReference type="EMBL" id="KL584829">
    <property type="protein sequence ID" value="KEQ64105.1"/>
    <property type="molecule type" value="Genomic_DNA"/>
</dbReference>
<feature type="coiled-coil region" evidence="1">
    <location>
        <begin position="193"/>
        <end position="284"/>
    </location>
</feature>
<keyword evidence="4" id="KW-1185">Reference proteome</keyword>
<proteinExistence type="predicted"/>
<feature type="compositionally biased region" description="Polar residues" evidence="2">
    <location>
        <begin position="507"/>
        <end position="519"/>
    </location>
</feature>
<evidence type="ECO:0000313" key="3">
    <source>
        <dbReference type="EMBL" id="KEQ64105.1"/>
    </source>
</evidence>
<dbReference type="STRING" id="1043003.A0A074VTM9"/>
<dbReference type="Proteomes" id="UP000030672">
    <property type="component" value="Unassembled WGS sequence"/>
</dbReference>
<dbReference type="GeneID" id="63921238"/>
<feature type="compositionally biased region" description="Basic residues" evidence="2">
    <location>
        <begin position="28"/>
        <end position="39"/>
    </location>
</feature>
<keyword evidence="1" id="KW-0175">Coiled coil</keyword>